<dbReference type="OrthoDB" id="2640510at2"/>
<evidence type="ECO:0000313" key="3">
    <source>
        <dbReference type="Proteomes" id="UP000253314"/>
    </source>
</evidence>
<organism evidence="2 3">
    <name type="scientific">Bacillus taeanensis</name>
    <dbReference type="NCBI Taxonomy" id="273032"/>
    <lineage>
        <taxon>Bacteria</taxon>
        <taxon>Bacillati</taxon>
        <taxon>Bacillota</taxon>
        <taxon>Bacilli</taxon>
        <taxon>Bacillales</taxon>
        <taxon>Bacillaceae</taxon>
        <taxon>Bacillus</taxon>
    </lineage>
</organism>
<evidence type="ECO:0000313" key="2">
    <source>
        <dbReference type="EMBL" id="RBW68170.1"/>
    </source>
</evidence>
<keyword evidence="3" id="KW-1185">Reference proteome</keyword>
<feature type="transmembrane region" description="Helical" evidence="1">
    <location>
        <begin position="6"/>
        <end position="31"/>
    </location>
</feature>
<reference evidence="2 3" key="1">
    <citation type="submission" date="2018-07" db="EMBL/GenBank/DDBJ databases">
        <title>Lottiidibacillus patelloidae gen. nov., sp. nov., isolated from the intestinal tract of a marine limpet and the reclassification of B. taeanensis BH030017T, B. algicola KMM 3737T and B. hwajinpoensis SW-72T as genus Lottiidibacillus.</title>
        <authorList>
            <person name="Liu R."/>
            <person name="Huang Z."/>
        </authorList>
    </citation>
    <scope>NUCLEOTIDE SEQUENCE [LARGE SCALE GENOMIC DNA]</scope>
    <source>
        <strain evidence="2 3">BH030017</strain>
    </source>
</reference>
<evidence type="ECO:0008006" key="4">
    <source>
        <dbReference type="Google" id="ProtNLM"/>
    </source>
</evidence>
<name>A0A366XP76_9BACI</name>
<sequence>MGEVTTLLLSILLPIWLLYTLIMIPLQYSYISGMKEKEKKSGLTQSQLYENMPAAEEQLHSHMQGNFFNWPAALISSFIYKHHQKKHSRS</sequence>
<protein>
    <recommendedName>
        <fullName evidence="4">DUF3949 domain-containing protein</fullName>
    </recommendedName>
</protein>
<evidence type="ECO:0000256" key="1">
    <source>
        <dbReference type="SAM" id="Phobius"/>
    </source>
</evidence>
<dbReference type="AlphaFoldDB" id="A0A366XP76"/>
<dbReference type="InterPro" id="IPR025032">
    <property type="entry name" value="DUF3949"/>
</dbReference>
<dbReference type="Pfam" id="PF13133">
    <property type="entry name" value="DUF3949"/>
    <property type="match status" value="1"/>
</dbReference>
<proteinExistence type="predicted"/>
<comment type="caution">
    <text evidence="2">The sequence shown here is derived from an EMBL/GenBank/DDBJ whole genome shotgun (WGS) entry which is preliminary data.</text>
</comment>
<keyword evidence="1" id="KW-0472">Membrane</keyword>
<keyword evidence="1" id="KW-1133">Transmembrane helix</keyword>
<gene>
    <name evidence="2" type="ORF">DS031_18315</name>
</gene>
<accession>A0A366XP76</accession>
<keyword evidence="1" id="KW-0812">Transmembrane</keyword>
<dbReference type="Proteomes" id="UP000253314">
    <property type="component" value="Unassembled WGS sequence"/>
</dbReference>
<dbReference type="EMBL" id="QOCW01000024">
    <property type="protein sequence ID" value="RBW68170.1"/>
    <property type="molecule type" value="Genomic_DNA"/>
</dbReference>